<feature type="compositionally biased region" description="Low complexity" evidence="1">
    <location>
        <begin position="10"/>
        <end position="22"/>
    </location>
</feature>
<proteinExistence type="predicted"/>
<feature type="region of interest" description="Disordered" evidence="1">
    <location>
        <begin position="188"/>
        <end position="249"/>
    </location>
</feature>
<evidence type="ECO:0000313" key="2">
    <source>
        <dbReference type="EMBL" id="GMT05808.1"/>
    </source>
</evidence>
<keyword evidence="3" id="KW-1185">Reference proteome</keyword>
<sequence>MSRSSIGAVSLDSTSPSSSSKGSGKRKSSGFLSQDGTFRRIFSLKKRKNVVVQHALALALMNSSVHNSIPEDLEELPERLSAIENIPRLRLRSHSTPSMKLSTSTPSDSARESVVELADLMDTSPKQERSQSLPYTKRELIKRQNSDLHPLTPLNEVCISTASIQLSIADSLRDEFLVKWLEKRMRYRSTRDEPQGSGEETPPPDDHRIPRRSIVFPSTQLGKRARHTISQDSSTEKEHVSKTEKRNSMTFRNRARSASFFAATARMLGIASKHSFKYKWSFPTNGGLLPVMPNLNPYPLDRLFNQEKIVIARMPEAEKVTDVGELASQLGDMGLLDGRIRGRHFDWLRRLHFRRRSEDLLAASIEKDEEDHIPRRVNGRFSTLF</sequence>
<comment type="caution">
    <text evidence="2">The sequence shown here is derived from an EMBL/GenBank/DDBJ whole genome shotgun (WGS) entry which is preliminary data.</text>
</comment>
<gene>
    <name evidence="2" type="ORF">PENTCL1PPCAC_27982</name>
</gene>
<evidence type="ECO:0000256" key="1">
    <source>
        <dbReference type="SAM" id="MobiDB-lite"/>
    </source>
</evidence>
<feature type="compositionally biased region" description="Basic and acidic residues" evidence="1">
    <location>
        <begin position="234"/>
        <end position="247"/>
    </location>
</feature>
<dbReference type="EMBL" id="BTSX01000006">
    <property type="protein sequence ID" value="GMT05808.1"/>
    <property type="molecule type" value="Genomic_DNA"/>
</dbReference>
<reference evidence="2" key="1">
    <citation type="submission" date="2023-10" db="EMBL/GenBank/DDBJ databases">
        <title>Genome assembly of Pristionchus species.</title>
        <authorList>
            <person name="Yoshida K."/>
            <person name="Sommer R.J."/>
        </authorList>
    </citation>
    <scope>NUCLEOTIDE SEQUENCE</scope>
    <source>
        <strain evidence="2">RS0144</strain>
    </source>
</reference>
<evidence type="ECO:0000313" key="3">
    <source>
        <dbReference type="Proteomes" id="UP001432027"/>
    </source>
</evidence>
<accession>A0AAV5UGI9</accession>
<protein>
    <submittedName>
        <fullName evidence="2">Uncharacterized protein</fullName>
    </submittedName>
</protein>
<dbReference type="AlphaFoldDB" id="A0AAV5UGI9"/>
<name>A0AAV5UGI9_9BILA</name>
<organism evidence="2 3">
    <name type="scientific">Pristionchus entomophagus</name>
    <dbReference type="NCBI Taxonomy" id="358040"/>
    <lineage>
        <taxon>Eukaryota</taxon>
        <taxon>Metazoa</taxon>
        <taxon>Ecdysozoa</taxon>
        <taxon>Nematoda</taxon>
        <taxon>Chromadorea</taxon>
        <taxon>Rhabditida</taxon>
        <taxon>Rhabditina</taxon>
        <taxon>Diplogasteromorpha</taxon>
        <taxon>Diplogasteroidea</taxon>
        <taxon>Neodiplogasteridae</taxon>
        <taxon>Pristionchus</taxon>
    </lineage>
</organism>
<feature type="region of interest" description="Disordered" evidence="1">
    <location>
        <begin position="1"/>
        <end position="32"/>
    </location>
</feature>
<dbReference type="Proteomes" id="UP001432027">
    <property type="component" value="Unassembled WGS sequence"/>
</dbReference>